<keyword evidence="2" id="KW-0678">Repressor</keyword>
<feature type="region of interest" description="Disordered" evidence="6">
    <location>
        <begin position="683"/>
        <end position="831"/>
    </location>
</feature>
<feature type="region of interest" description="Disordered" evidence="6">
    <location>
        <begin position="845"/>
        <end position="936"/>
    </location>
</feature>
<gene>
    <name evidence="7" type="ORF">Hypma_001456</name>
</gene>
<feature type="compositionally biased region" description="Low complexity" evidence="6">
    <location>
        <begin position="969"/>
        <end position="990"/>
    </location>
</feature>
<feature type="compositionally biased region" description="Polar residues" evidence="6">
    <location>
        <begin position="1007"/>
        <end position="1019"/>
    </location>
</feature>
<dbReference type="STRING" id="39966.A0A369K8V9"/>
<feature type="compositionally biased region" description="Basic and acidic residues" evidence="6">
    <location>
        <begin position="236"/>
        <end position="248"/>
    </location>
</feature>
<evidence type="ECO:0000256" key="3">
    <source>
        <dbReference type="ARBA" id="ARBA00023015"/>
    </source>
</evidence>
<feature type="compositionally biased region" description="Acidic residues" evidence="6">
    <location>
        <begin position="148"/>
        <end position="179"/>
    </location>
</feature>
<feature type="region of interest" description="Disordered" evidence="6">
    <location>
        <begin position="948"/>
        <end position="1430"/>
    </location>
</feature>
<dbReference type="Pfam" id="PF08598">
    <property type="entry name" value="Sds3"/>
    <property type="match status" value="1"/>
</dbReference>
<feature type="compositionally biased region" description="Low complexity" evidence="6">
    <location>
        <begin position="335"/>
        <end position="357"/>
    </location>
</feature>
<evidence type="ECO:0000256" key="2">
    <source>
        <dbReference type="ARBA" id="ARBA00022491"/>
    </source>
</evidence>
<dbReference type="InParanoid" id="A0A369K8V9"/>
<keyword evidence="4" id="KW-0804">Transcription</keyword>
<comment type="caution">
    <text evidence="7">The sequence shown here is derived from an EMBL/GenBank/DDBJ whole genome shotgun (WGS) entry which is preliminary data.</text>
</comment>
<feature type="compositionally biased region" description="Low complexity" evidence="6">
    <location>
        <begin position="309"/>
        <end position="318"/>
    </location>
</feature>
<feature type="compositionally biased region" description="Basic and acidic residues" evidence="6">
    <location>
        <begin position="358"/>
        <end position="370"/>
    </location>
</feature>
<evidence type="ECO:0000313" key="8">
    <source>
        <dbReference type="Proteomes" id="UP000076154"/>
    </source>
</evidence>
<evidence type="ECO:0000256" key="1">
    <source>
        <dbReference type="ARBA" id="ARBA00004123"/>
    </source>
</evidence>
<feature type="compositionally biased region" description="Basic residues" evidence="6">
    <location>
        <begin position="56"/>
        <end position="82"/>
    </location>
</feature>
<keyword evidence="5" id="KW-0539">Nucleus</keyword>
<evidence type="ECO:0008006" key="9">
    <source>
        <dbReference type="Google" id="ProtNLM"/>
    </source>
</evidence>
<feature type="compositionally biased region" description="Pro residues" evidence="6">
    <location>
        <begin position="1230"/>
        <end position="1243"/>
    </location>
</feature>
<feature type="compositionally biased region" description="Pro residues" evidence="6">
    <location>
        <begin position="15"/>
        <end position="24"/>
    </location>
</feature>
<feature type="compositionally biased region" description="Acidic residues" evidence="6">
    <location>
        <begin position="224"/>
        <end position="235"/>
    </location>
</feature>
<reference evidence="7" key="1">
    <citation type="submission" date="2018-04" db="EMBL/GenBank/DDBJ databases">
        <title>Whole genome sequencing of Hypsizygus marmoreus.</title>
        <authorList>
            <person name="Choi I.-G."/>
            <person name="Min B."/>
            <person name="Kim J.-G."/>
            <person name="Kim S."/>
            <person name="Oh Y.-L."/>
            <person name="Kong W.-S."/>
            <person name="Park H."/>
            <person name="Jeong J."/>
            <person name="Song E.-S."/>
        </authorList>
    </citation>
    <scope>NUCLEOTIDE SEQUENCE [LARGE SCALE GENOMIC DNA]</scope>
    <source>
        <strain evidence="7">51987-8</strain>
    </source>
</reference>
<accession>A0A369K8V9</accession>
<name>A0A369K8V9_HYPMA</name>
<feature type="compositionally biased region" description="Acidic residues" evidence="6">
    <location>
        <begin position="37"/>
        <end position="49"/>
    </location>
</feature>
<dbReference type="GO" id="GO:0010468">
    <property type="term" value="P:regulation of gene expression"/>
    <property type="evidence" value="ECO:0007669"/>
    <property type="project" value="UniProtKB-ARBA"/>
</dbReference>
<feature type="compositionally biased region" description="Acidic residues" evidence="6">
    <location>
        <begin position="249"/>
        <end position="272"/>
    </location>
</feature>
<dbReference type="Proteomes" id="UP000076154">
    <property type="component" value="Unassembled WGS sequence"/>
</dbReference>
<feature type="compositionally biased region" description="Basic and acidic residues" evidence="6">
    <location>
        <begin position="850"/>
        <end position="920"/>
    </location>
</feature>
<feature type="compositionally biased region" description="Pro residues" evidence="6">
    <location>
        <begin position="1197"/>
        <end position="1211"/>
    </location>
</feature>
<feature type="region of interest" description="Disordered" evidence="6">
    <location>
        <begin position="1"/>
        <end position="398"/>
    </location>
</feature>
<dbReference type="SMART" id="SM01401">
    <property type="entry name" value="Sds3"/>
    <property type="match status" value="1"/>
</dbReference>
<feature type="compositionally biased region" description="Low complexity" evidence="6">
    <location>
        <begin position="25"/>
        <end position="36"/>
    </location>
</feature>
<dbReference type="OrthoDB" id="20886at2759"/>
<protein>
    <recommendedName>
        <fullName evidence="9">Sds3-like-domain-containing protein</fullName>
    </recommendedName>
</protein>
<keyword evidence="3" id="KW-0805">Transcription regulation</keyword>
<dbReference type="EMBL" id="LUEZ02000012">
    <property type="protein sequence ID" value="RDB28263.1"/>
    <property type="molecule type" value="Genomic_DNA"/>
</dbReference>
<dbReference type="InterPro" id="IPR013907">
    <property type="entry name" value="Sds3"/>
</dbReference>
<evidence type="ECO:0000256" key="5">
    <source>
        <dbReference type="ARBA" id="ARBA00023242"/>
    </source>
</evidence>
<proteinExistence type="predicted"/>
<feature type="compositionally biased region" description="Low complexity" evidence="6">
    <location>
        <begin position="1"/>
        <end position="14"/>
    </location>
</feature>
<dbReference type="GO" id="GO:0005654">
    <property type="term" value="C:nucleoplasm"/>
    <property type="evidence" value="ECO:0007669"/>
    <property type="project" value="UniProtKB-ARBA"/>
</dbReference>
<evidence type="ECO:0000256" key="6">
    <source>
        <dbReference type="SAM" id="MobiDB-lite"/>
    </source>
</evidence>
<feature type="compositionally biased region" description="Polar residues" evidence="6">
    <location>
        <begin position="277"/>
        <end position="290"/>
    </location>
</feature>
<keyword evidence="8" id="KW-1185">Reference proteome</keyword>
<sequence length="1430" mass="154615">MAGSTLSLDSLSSPSPSPSPPPETSKPTEPTSAGLDSDSELSELTEEEQEKDKRNSSPRKRRQNGAARRGGRPSRRGGRRKTSSIVPAPMWGWAETKSSSNVVEEEEEEEMAGPPRAMEEEEDEEAGHVDEEEEEIDVQPGHSITVADAEEDDPPEDEDPTVVNGADDEDEFVSGDDDPEYRNTRPRRSTRKSVGSRSVPAESATSDDETEKNTATVNGHHNDDDIDVEADEDDAGSDRELPSVHPDDPESENETESEDEDADAEAKDDDTAEPTKENTPVTSSNPSVEATVSLMDMDIDVTAPPPQDIAPLAAAAAASSIMAGSGVIDDPPSPSSSRGSSASGTPASSRSASPAPASDREDSHPPEKSNNDGPASPAHDAMSAPSTHEVELPEAEDEHDLEADDIEVEDPGQEDDADMEVESDLQPAHRAEALDVLATIELKFALLRERVYVEKMEGLAWEEQLINDSTHPELLHLHRELSSRRDKRLELASRKRSYEIAHVTKRKRMDDDATWSWWKVARDDLQTDMIAETNRKRRRMERERRAIERPQPIRRIPTLPHELPPAPSLRKIIKSFPFGSARQQSKHRHHPHQAQQLVYPELTTLSATDVSNDLEFLLQARMERERGRGMGPLGYDIQVHRGMGTNMGVNPPGSHLGGMGMGLPPVSHPLGYDGYPDGIGMGGPGLFGSGATAGHRAQPPPPFQQQQPHQHQHHALPPPPPPQQGGSVMPTLNTPFAGPPGSRNVHMHSHHPPPPPPIPTHGHPPPPHHHSHGPSPFTAEQGQDIGGGTPGQIPPHSYFGAQPSQHLGGRRSVSPVGVLPNGTGSGKMNGSWMGAGMGMERVYTGGGKGGEWRGRDPRMGTEEEEREKNAWEREKHDRERDRIRDQRDRERSERERERERDPRERDGEREHQEMERERHQLHQQQLQQQMQHRHAAPHLHVHGHVVNAPHHHHRPHHHHVVHHHHTPQPGASGHGSSSLPPPGSLRSPRSTQQREYENNGRPHGHNQHPTEVINLTSAKSSSSSSHPHWKGDEQHPPPPEFRDGRSKQPAAPGRLPPSGPGGPQSVMDDRDRPMPIPFVMSSTHSTPSNMSPPSHAPPPPSNPSHVNGRSSPRGVWNPPEDNFRIPPPSSVGSSSGPPPPGYIGSSSHDGTSHTRSPSHRFANATGGGSSLGRGPPQPPPSSSQNSSRQNSLGLRSPPRPTVGRPPIPPSSPSASSSTPYPSLNRSPTRFGPPPPPLPQPQQHPPMSSSSSGPISSAAPNRSPPISLKMRPPSPLANKMLSGPLPPPPIPSSSSASVYSPRLSGPGRTSTPTGTGPLPDGMKNGVGANGALGYPVPGSSRTASPLTAFPSPASHPGLSTMGPRSLLGSSSAPTANGNGAGVGDQRERVDRERLDREWEKERDRLASPHFGPPPPPPPPSKMSVPQMVDGH</sequence>
<feature type="compositionally biased region" description="Low complexity" evidence="6">
    <location>
        <begin position="1291"/>
        <end position="1318"/>
    </location>
</feature>
<evidence type="ECO:0000313" key="7">
    <source>
        <dbReference type="EMBL" id="RDB28263.1"/>
    </source>
</evidence>
<feature type="compositionally biased region" description="Basic and acidic residues" evidence="6">
    <location>
        <begin position="1383"/>
        <end position="1405"/>
    </location>
</feature>
<evidence type="ECO:0000256" key="4">
    <source>
        <dbReference type="ARBA" id="ARBA00023163"/>
    </source>
</evidence>
<feature type="compositionally biased region" description="Basic residues" evidence="6">
    <location>
        <begin position="948"/>
        <end position="966"/>
    </location>
</feature>
<feature type="compositionally biased region" description="Pro residues" evidence="6">
    <location>
        <begin position="752"/>
        <end position="765"/>
    </location>
</feature>
<feature type="compositionally biased region" description="Low complexity" evidence="6">
    <location>
        <begin position="1182"/>
        <end position="1196"/>
    </location>
</feature>
<dbReference type="PANTHER" id="PTHR21964">
    <property type="entry name" value="BREAST CANCER METASTASIS-SUPPRESSOR 1"/>
    <property type="match status" value="1"/>
</dbReference>
<feature type="compositionally biased region" description="Low complexity" evidence="6">
    <location>
        <begin position="1244"/>
        <end position="1256"/>
    </location>
</feature>
<feature type="compositionally biased region" description="Acidic residues" evidence="6">
    <location>
        <begin position="119"/>
        <end position="137"/>
    </location>
</feature>
<organism evidence="7 8">
    <name type="scientific">Hypsizygus marmoreus</name>
    <name type="common">White beech mushroom</name>
    <name type="synonym">Agaricus marmoreus</name>
    <dbReference type="NCBI Taxonomy" id="39966"/>
    <lineage>
        <taxon>Eukaryota</taxon>
        <taxon>Fungi</taxon>
        <taxon>Dikarya</taxon>
        <taxon>Basidiomycota</taxon>
        <taxon>Agaricomycotina</taxon>
        <taxon>Agaricomycetes</taxon>
        <taxon>Agaricomycetidae</taxon>
        <taxon>Agaricales</taxon>
        <taxon>Tricholomatineae</taxon>
        <taxon>Lyophyllaceae</taxon>
        <taxon>Hypsizygus</taxon>
    </lineage>
</organism>
<comment type="subcellular location">
    <subcellularLocation>
        <location evidence="1">Nucleus</location>
    </subcellularLocation>
</comment>
<feature type="compositionally biased region" description="Low complexity" evidence="6">
    <location>
        <begin position="1212"/>
        <end position="1222"/>
    </location>
</feature>
<feature type="compositionally biased region" description="Pro residues" evidence="6">
    <location>
        <begin position="1409"/>
        <end position="1419"/>
    </location>
</feature>
<feature type="compositionally biased region" description="Basic and acidic residues" evidence="6">
    <location>
        <begin position="1029"/>
        <end position="1046"/>
    </location>
</feature>
<feature type="compositionally biased region" description="Polar residues" evidence="6">
    <location>
        <begin position="1366"/>
        <end position="1376"/>
    </location>
</feature>